<organism evidence="2 3">
    <name type="scientific">Penicillium nalgiovense</name>
    <dbReference type="NCBI Taxonomy" id="60175"/>
    <lineage>
        <taxon>Eukaryota</taxon>
        <taxon>Fungi</taxon>
        <taxon>Dikarya</taxon>
        <taxon>Ascomycota</taxon>
        <taxon>Pezizomycotina</taxon>
        <taxon>Eurotiomycetes</taxon>
        <taxon>Eurotiomycetidae</taxon>
        <taxon>Eurotiales</taxon>
        <taxon>Aspergillaceae</taxon>
        <taxon>Penicillium</taxon>
    </lineage>
</organism>
<gene>
    <name evidence="2" type="ORF">PNAL_LOCUS8288</name>
</gene>
<feature type="compositionally biased region" description="Basic and acidic residues" evidence="1">
    <location>
        <begin position="400"/>
        <end position="410"/>
    </location>
</feature>
<evidence type="ECO:0000256" key="1">
    <source>
        <dbReference type="SAM" id="MobiDB-lite"/>
    </source>
</evidence>
<dbReference type="AlphaFoldDB" id="A0A9W4I2S3"/>
<dbReference type="EMBL" id="CAJVNV010000554">
    <property type="protein sequence ID" value="CAG8232426.1"/>
    <property type="molecule type" value="Genomic_DNA"/>
</dbReference>
<reference evidence="2" key="1">
    <citation type="submission" date="2021-07" db="EMBL/GenBank/DDBJ databases">
        <authorList>
            <person name="Branca A.L. A."/>
        </authorList>
    </citation>
    <scope>NUCLEOTIDE SEQUENCE</scope>
</reference>
<dbReference type="Proteomes" id="UP001153461">
    <property type="component" value="Unassembled WGS sequence"/>
</dbReference>
<accession>A0A9W4I2S3</accession>
<evidence type="ECO:0000313" key="2">
    <source>
        <dbReference type="EMBL" id="CAG8232426.1"/>
    </source>
</evidence>
<dbReference type="OrthoDB" id="1716816at2759"/>
<sequence>MTTASVAGGYWTFENYGPITTSFTPAPSCTATDRLSLAYFDNDRTLLQFQVGCPTSTSDWDCMPPGTTTSATSYDEKKWVASVGYYSPGLYCPSGWETIGMAARDDKSLSTSGFLTTSEKKIPYYEEPVTLLASLLEPSQTLALCCPSSMTPNGLGQCIGQIPTYKPSVGCEVYVDSDYSWEKVTRTQVYSGVTETNTYDVNSFVSATTSTSSTTFPAGVEHVLTAISLAPMITMVHHRSDLEAAGVTGGSTSAHPTGTEAGTGTASSEAMGTAASTSNAAYRLGSRASSLDGLGAIIGGLTVAGALVLFSLSMETPRVVHVFQNPFHPKGNEPHQQGWPREHCLRRMKRHIVLTISCRRWLCDKTARRTYRPTWEKRVLRPAHLSLPGKCQEGQVPHHSKQEGRPGEEGARQLRQYIIGTHKTRSPKRRTPVSGITIVGRYMRVYRYSGDQKDVADWAPRGMKKGQKLNILDTKDQRRITKTLDHIRDNH</sequence>
<feature type="compositionally biased region" description="Low complexity" evidence="1">
    <location>
        <begin position="257"/>
        <end position="270"/>
    </location>
</feature>
<evidence type="ECO:0000313" key="3">
    <source>
        <dbReference type="Proteomes" id="UP001153461"/>
    </source>
</evidence>
<protein>
    <submittedName>
        <fullName evidence="2">Uncharacterized protein</fullName>
    </submittedName>
</protein>
<proteinExistence type="predicted"/>
<comment type="caution">
    <text evidence="2">The sequence shown here is derived from an EMBL/GenBank/DDBJ whole genome shotgun (WGS) entry which is preliminary data.</text>
</comment>
<feature type="region of interest" description="Disordered" evidence="1">
    <location>
        <begin position="388"/>
        <end position="410"/>
    </location>
</feature>
<feature type="region of interest" description="Disordered" evidence="1">
    <location>
        <begin position="246"/>
        <end position="270"/>
    </location>
</feature>
<name>A0A9W4I2S3_PENNA</name>